<dbReference type="HOGENOM" id="CLU_2892006_0_0_1"/>
<dbReference type="EMBL" id="KN834966">
    <property type="protein sequence ID" value="KIK49884.1"/>
    <property type="molecule type" value="Genomic_DNA"/>
</dbReference>
<dbReference type="Gene3D" id="2.130.10.10">
    <property type="entry name" value="YVTN repeat-like/Quinoprotein amine dehydrogenase"/>
    <property type="match status" value="1"/>
</dbReference>
<feature type="non-terminal residue" evidence="2">
    <location>
        <position position="1"/>
    </location>
</feature>
<dbReference type="InterPro" id="IPR015943">
    <property type="entry name" value="WD40/YVTN_repeat-like_dom_sf"/>
</dbReference>
<dbReference type="InterPro" id="IPR001680">
    <property type="entry name" value="WD40_rpt"/>
</dbReference>
<sequence>PPCGYLGHSLQWHYDTVYGTAFAPNGSKIISIPGDGTLKIWDATVTADVHSVAFEGCVMHYNT</sequence>
<dbReference type="Proteomes" id="UP000053593">
    <property type="component" value="Unassembled WGS sequence"/>
</dbReference>
<evidence type="ECO:0000313" key="2">
    <source>
        <dbReference type="EMBL" id="KIK49884.1"/>
    </source>
</evidence>
<keyword evidence="1" id="KW-0853">WD repeat</keyword>
<organism evidence="2 3">
    <name type="scientific">Collybiopsis luxurians FD-317 M1</name>
    <dbReference type="NCBI Taxonomy" id="944289"/>
    <lineage>
        <taxon>Eukaryota</taxon>
        <taxon>Fungi</taxon>
        <taxon>Dikarya</taxon>
        <taxon>Basidiomycota</taxon>
        <taxon>Agaricomycotina</taxon>
        <taxon>Agaricomycetes</taxon>
        <taxon>Agaricomycetidae</taxon>
        <taxon>Agaricales</taxon>
        <taxon>Marasmiineae</taxon>
        <taxon>Omphalotaceae</taxon>
        <taxon>Collybiopsis</taxon>
        <taxon>Collybiopsis luxurians</taxon>
    </lineage>
</organism>
<dbReference type="SMART" id="SM00320">
    <property type="entry name" value="WD40"/>
    <property type="match status" value="1"/>
</dbReference>
<proteinExistence type="predicted"/>
<feature type="repeat" description="WD" evidence="1">
    <location>
        <begin position="10"/>
        <end position="51"/>
    </location>
</feature>
<evidence type="ECO:0000256" key="1">
    <source>
        <dbReference type="PROSITE-ProRule" id="PRU00221"/>
    </source>
</evidence>
<dbReference type="InterPro" id="IPR036322">
    <property type="entry name" value="WD40_repeat_dom_sf"/>
</dbReference>
<dbReference type="SUPFAM" id="SSF50978">
    <property type="entry name" value="WD40 repeat-like"/>
    <property type="match status" value="1"/>
</dbReference>
<keyword evidence="3" id="KW-1185">Reference proteome</keyword>
<accession>A0A0D0BK81</accession>
<dbReference type="PROSITE" id="PS50082">
    <property type="entry name" value="WD_REPEATS_2"/>
    <property type="match status" value="1"/>
</dbReference>
<protein>
    <submittedName>
        <fullName evidence="2">Uncharacterized protein</fullName>
    </submittedName>
</protein>
<gene>
    <name evidence="2" type="ORF">GYMLUDRAFT_183426</name>
</gene>
<dbReference type="AlphaFoldDB" id="A0A0D0BK81"/>
<evidence type="ECO:0000313" key="3">
    <source>
        <dbReference type="Proteomes" id="UP000053593"/>
    </source>
</evidence>
<reference evidence="2 3" key="1">
    <citation type="submission" date="2014-04" db="EMBL/GenBank/DDBJ databases">
        <title>Evolutionary Origins and Diversification of the Mycorrhizal Mutualists.</title>
        <authorList>
            <consortium name="DOE Joint Genome Institute"/>
            <consortium name="Mycorrhizal Genomics Consortium"/>
            <person name="Kohler A."/>
            <person name="Kuo A."/>
            <person name="Nagy L.G."/>
            <person name="Floudas D."/>
            <person name="Copeland A."/>
            <person name="Barry K.W."/>
            <person name="Cichocki N."/>
            <person name="Veneault-Fourrey C."/>
            <person name="LaButti K."/>
            <person name="Lindquist E.A."/>
            <person name="Lipzen A."/>
            <person name="Lundell T."/>
            <person name="Morin E."/>
            <person name="Murat C."/>
            <person name="Riley R."/>
            <person name="Ohm R."/>
            <person name="Sun H."/>
            <person name="Tunlid A."/>
            <person name="Henrissat B."/>
            <person name="Grigoriev I.V."/>
            <person name="Hibbett D.S."/>
            <person name="Martin F."/>
        </authorList>
    </citation>
    <scope>NUCLEOTIDE SEQUENCE [LARGE SCALE GENOMIC DNA]</scope>
    <source>
        <strain evidence="2 3">FD-317 M1</strain>
    </source>
</reference>
<name>A0A0D0BK81_9AGAR</name>
<dbReference type="PROSITE" id="PS50294">
    <property type="entry name" value="WD_REPEATS_REGION"/>
    <property type="match status" value="1"/>
</dbReference>